<protein>
    <submittedName>
        <fullName evidence="4">D-threitol dehydrogenase</fullName>
    </submittedName>
</protein>
<comment type="similarity">
    <text evidence="1">Belongs to the short-chain dehydrogenases/reductases (SDR) family.</text>
</comment>
<dbReference type="Proteomes" id="UP000217771">
    <property type="component" value="Unassembled WGS sequence"/>
</dbReference>
<evidence type="ECO:0000256" key="2">
    <source>
        <dbReference type="ARBA" id="ARBA00023002"/>
    </source>
</evidence>
<dbReference type="NCBIfam" id="NF005559">
    <property type="entry name" value="PRK07231.1"/>
    <property type="match status" value="1"/>
</dbReference>
<sequence>MPFHYTLSLDGKVALITGAAAGIGKTIAEAYLNQGARVVLIDRNPEVPGIAAQLATQAGHAEDATGIIADLTDKTSLEAAVTEAIAAFGVIDILVNSAGVVELEPAEELSETNWDKTLSINLKSVFMMCQAVGRHMLERGEGRIINLASQAGLVALDQHLAYCASKAGVISLTQVLALEWSPRGVNINAISPTVVLTELGRKAWAGEVGEAMKQKIPTRRFAEPEEIAMAALYLAGPGSGMISGENLVIDGGYTAQ</sequence>
<dbReference type="SMART" id="SM00822">
    <property type="entry name" value="PKS_KR"/>
    <property type="match status" value="1"/>
</dbReference>
<comment type="caution">
    <text evidence="4">The sequence shown here is derived from an EMBL/GenBank/DDBJ whole genome shotgun (WGS) entry which is preliminary data.</text>
</comment>
<keyword evidence="2" id="KW-0560">Oxidoreductase</keyword>
<dbReference type="AlphaFoldDB" id="A0A2A2ENW1"/>
<dbReference type="SUPFAM" id="SSF51735">
    <property type="entry name" value="NAD(P)-binding Rossmann-fold domains"/>
    <property type="match status" value="1"/>
</dbReference>
<dbReference type="RefSeq" id="WP_095623573.1">
    <property type="nucleotide sequence ID" value="NZ_NSKB01000019.1"/>
</dbReference>
<evidence type="ECO:0000259" key="3">
    <source>
        <dbReference type="SMART" id="SM00822"/>
    </source>
</evidence>
<dbReference type="EMBL" id="NSKB01000019">
    <property type="protein sequence ID" value="PAU73973.1"/>
    <property type="molecule type" value="Genomic_DNA"/>
</dbReference>
<keyword evidence="5" id="KW-1185">Reference proteome</keyword>
<dbReference type="NCBIfam" id="NF005309">
    <property type="entry name" value="PRK06841.1"/>
    <property type="match status" value="1"/>
</dbReference>
<reference evidence="4 5" key="1">
    <citation type="submission" date="2017-08" db="EMBL/GenBank/DDBJ databases">
        <title>Halomonas alkalisoli sp. nov., isolated from saline alkaline soil.</title>
        <authorList>
            <person name="Wang D."/>
            <person name="Zhang G."/>
        </authorList>
    </citation>
    <scope>NUCLEOTIDE SEQUENCE [LARGE SCALE GENOMIC DNA]</scope>
    <source>
        <strain evidence="4 5">WRN001</strain>
    </source>
</reference>
<dbReference type="Pfam" id="PF13561">
    <property type="entry name" value="adh_short_C2"/>
    <property type="match status" value="1"/>
</dbReference>
<dbReference type="InterPro" id="IPR002347">
    <property type="entry name" value="SDR_fam"/>
</dbReference>
<dbReference type="Gene3D" id="3.40.50.720">
    <property type="entry name" value="NAD(P)-binding Rossmann-like Domain"/>
    <property type="match status" value="1"/>
</dbReference>
<dbReference type="OrthoDB" id="6861885at2"/>
<dbReference type="PROSITE" id="PS00061">
    <property type="entry name" value="ADH_SHORT"/>
    <property type="match status" value="1"/>
</dbReference>
<dbReference type="FunFam" id="3.40.50.720:FF:000084">
    <property type="entry name" value="Short-chain dehydrogenase reductase"/>
    <property type="match status" value="1"/>
</dbReference>
<dbReference type="PRINTS" id="PR00081">
    <property type="entry name" value="GDHRDH"/>
</dbReference>
<evidence type="ECO:0000313" key="5">
    <source>
        <dbReference type="Proteomes" id="UP000217771"/>
    </source>
</evidence>
<dbReference type="InterPro" id="IPR020904">
    <property type="entry name" value="Sc_DH/Rdtase_CS"/>
</dbReference>
<dbReference type="CDD" id="cd05233">
    <property type="entry name" value="SDR_c"/>
    <property type="match status" value="1"/>
</dbReference>
<organism evidence="4 5">
    <name type="scientific">Halomonas salipaludis</name>
    <dbReference type="NCBI Taxonomy" id="2032625"/>
    <lineage>
        <taxon>Bacteria</taxon>
        <taxon>Pseudomonadati</taxon>
        <taxon>Pseudomonadota</taxon>
        <taxon>Gammaproteobacteria</taxon>
        <taxon>Oceanospirillales</taxon>
        <taxon>Halomonadaceae</taxon>
        <taxon>Halomonas</taxon>
    </lineage>
</organism>
<dbReference type="InterPro" id="IPR036291">
    <property type="entry name" value="NAD(P)-bd_dom_sf"/>
</dbReference>
<evidence type="ECO:0000313" key="4">
    <source>
        <dbReference type="EMBL" id="PAU73973.1"/>
    </source>
</evidence>
<accession>A0A2A2ENW1</accession>
<dbReference type="PRINTS" id="PR00080">
    <property type="entry name" value="SDRFAMILY"/>
</dbReference>
<dbReference type="PANTHER" id="PTHR42760">
    <property type="entry name" value="SHORT-CHAIN DEHYDROGENASES/REDUCTASES FAMILY MEMBER"/>
    <property type="match status" value="1"/>
</dbReference>
<feature type="domain" description="Ketoreductase" evidence="3">
    <location>
        <begin position="12"/>
        <end position="193"/>
    </location>
</feature>
<name>A0A2A2ENW1_9GAMM</name>
<evidence type="ECO:0000256" key="1">
    <source>
        <dbReference type="ARBA" id="ARBA00006484"/>
    </source>
</evidence>
<dbReference type="InterPro" id="IPR057326">
    <property type="entry name" value="KR_dom"/>
</dbReference>
<gene>
    <name evidence="4" type="ORF">CK498_25045</name>
</gene>
<dbReference type="GO" id="GO:0016616">
    <property type="term" value="F:oxidoreductase activity, acting on the CH-OH group of donors, NAD or NADP as acceptor"/>
    <property type="evidence" value="ECO:0007669"/>
    <property type="project" value="TreeGrafter"/>
</dbReference>
<proteinExistence type="inferred from homology"/>
<dbReference type="PANTHER" id="PTHR42760:SF115">
    <property type="entry name" value="3-OXOACYL-[ACYL-CARRIER-PROTEIN] REDUCTASE FABG"/>
    <property type="match status" value="1"/>
</dbReference>